<gene>
    <name evidence="8" type="ORF">ASZ90_001618</name>
</gene>
<dbReference type="CDD" id="cd16922">
    <property type="entry name" value="HATPase_EvgS-ArcB-TorS-like"/>
    <property type="match status" value="1"/>
</dbReference>
<proteinExistence type="predicted"/>
<dbReference type="InterPro" id="IPR001789">
    <property type="entry name" value="Sig_transdc_resp-reg_receiver"/>
</dbReference>
<dbReference type="Gene3D" id="3.30.450.20">
    <property type="entry name" value="PAS domain"/>
    <property type="match status" value="3"/>
</dbReference>
<dbReference type="Pfam" id="PF00989">
    <property type="entry name" value="PAS"/>
    <property type="match status" value="1"/>
</dbReference>
<dbReference type="SUPFAM" id="SSF47384">
    <property type="entry name" value="Homodimeric domain of signal transducing histidine kinase"/>
    <property type="match status" value="1"/>
</dbReference>
<dbReference type="PROSITE" id="PS50112">
    <property type="entry name" value="PAS"/>
    <property type="match status" value="2"/>
</dbReference>
<name>A0A0W8G7N1_9ZZZZ</name>
<feature type="coiled-coil region" evidence="2">
    <location>
        <begin position="458"/>
        <end position="485"/>
    </location>
</feature>
<dbReference type="Gene3D" id="3.40.50.2300">
    <property type="match status" value="1"/>
</dbReference>
<feature type="domain" description="PAS" evidence="6">
    <location>
        <begin position="99"/>
        <end position="168"/>
    </location>
</feature>
<dbReference type="SMART" id="SM00388">
    <property type="entry name" value="HisKA"/>
    <property type="match status" value="1"/>
</dbReference>
<evidence type="ECO:0000259" key="4">
    <source>
        <dbReference type="PROSITE" id="PS50109"/>
    </source>
</evidence>
<keyword evidence="1" id="KW-0597">Phosphoprotein</keyword>
<keyword evidence="3" id="KW-1133">Transmembrane helix</keyword>
<feature type="domain" description="PAS" evidence="6">
    <location>
        <begin position="217"/>
        <end position="287"/>
    </location>
</feature>
<comment type="caution">
    <text evidence="8">The sequence shown here is derived from an EMBL/GenBank/DDBJ whole genome shotgun (WGS) entry which is preliminary data.</text>
</comment>
<dbReference type="PROSITE" id="PS50110">
    <property type="entry name" value="RESPONSE_REGULATORY"/>
    <property type="match status" value="1"/>
</dbReference>
<feature type="domain" description="Histidine kinase" evidence="4">
    <location>
        <begin position="485"/>
        <end position="718"/>
    </location>
</feature>
<evidence type="ECO:0000256" key="1">
    <source>
        <dbReference type="ARBA" id="ARBA00022553"/>
    </source>
</evidence>
<dbReference type="Pfam" id="PF00072">
    <property type="entry name" value="Response_reg"/>
    <property type="match status" value="1"/>
</dbReference>
<dbReference type="InterPro" id="IPR005467">
    <property type="entry name" value="His_kinase_dom"/>
</dbReference>
<dbReference type="AlphaFoldDB" id="A0A0W8G7N1"/>
<evidence type="ECO:0000256" key="2">
    <source>
        <dbReference type="SAM" id="Coils"/>
    </source>
</evidence>
<dbReference type="PANTHER" id="PTHR45339:SF5">
    <property type="entry name" value="HISTIDINE KINASE"/>
    <property type="match status" value="1"/>
</dbReference>
<dbReference type="Pfam" id="PF08447">
    <property type="entry name" value="PAS_3"/>
    <property type="match status" value="1"/>
</dbReference>
<dbReference type="SUPFAM" id="SSF52172">
    <property type="entry name" value="CheY-like"/>
    <property type="match status" value="1"/>
</dbReference>
<keyword evidence="3" id="KW-0472">Membrane</keyword>
<feature type="domain" description="PAC" evidence="7">
    <location>
        <begin position="171"/>
        <end position="223"/>
    </location>
</feature>
<dbReference type="InterPro" id="IPR000014">
    <property type="entry name" value="PAS"/>
</dbReference>
<dbReference type="SMART" id="SM00387">
    <property type="entry name" value="HATPase_c"/>
    <property type="match status" value="1"/>
</dbReference>
<dbReference type="EMBL" id="LNQE01000214">
    <property type="protein sequence ID" value="KUG28499.1"/>
    <property type="molecule type" value="Genomic_DNA"/>
</dbReference>
<evidence type="ECO:0000256" key="3">
    <source>
        <dbReference type="SAM" id="Phobius"/>
    </source>
</evidence>
<dbReference type="GO" id="GO:0006355">
    <property type="term" value="P:regulation of DNA-templated transcription"/>
    <property type="evidence" value="ECO:0007669"/>
    <property type="project" value="InterPro"/>
</dbReference>
<dbReference type="InterPro" id="IPR013767">
    <property type="entry name" value="PAS_fold"/>
</dbReference>
<evidence type="ECO:0000259" key="7">
    <source>
        <dbReference type="PROSITE" id="PS50113"/>
    </source>
</evidence>
<dbReference type="GO" id="GO:0000155">
    <property type="term" value="F:phosphorelay sensor kinase activity"/>
    <property type="evidence" value="ECO:0007669"/>
    <property type="project" value="InterPro"/>
</dbReference>
<dbReference type="InterPro" id="IPR013655">
    <property type="entry name" value="PAS_fold_3"/>
</dbReference>
<dbReference type="InterPro" id="IPR035965">
    <property type="entry name" value="PAS-like_dom_sf"/>
</dbReference>
<dbReference type="SMART" id="SM00448">
    <property type="entry name" value="REC"/>
    <property type="match status" value="1"/>
</dbReference>
<dbReference type="InterPro" id="IPR003594">
    <property type="entry name" value="HATPase_dom"/>
</dbReference>
<dbReference type="Gene3D" id="3.30.565.10">
    <property type="entry name" value="Histidine kinase-like ATPase, C-terminal domain"/>
    <property type="match status" value="1"/>
</dbReference>
<organism evidence="8">
    <name type="scientific">hydrocarbon metagenome</name>
    <dbReference type="NCBI Taxonomy" id="938273"/>
    <lineage>
        <taxon>unclassified sequences</taxon>
        <taxon>metagenomes</taxon>
        <taxon>ecological metagenomes</taxon>
    </lineage>
</organism>
<keyword evidence="3" id="KW-0812">Transmembrane</keyword>
<reference evidence="8" key="1">
    <citation type="journal article" date="2015" name="Proc. Natl. Acad. Sci. U.S.A.">
        <title>Networks of energetic and metabolic interactions define dynamics in microbial communities.</title>
        <authorList>
            <person name="Embree M."/>
            <person name="Liu J.K."/>
            <person name="Al-Bassam M.M."/>
            <person name="Zengler K."/>
        </authorList>
    </citation>
    <scope>NUCLEOTIDE SEQUENCE</scope>
</reference>
<evidence type="ECO:0000313" key="8">
    <source>
        <dbReference type="EMBL" id="KUG28499.1"/>
    </source>
</evidence>
<dbReference type="SUPFAM" id="SSF55785">
    <property type="entry name" value="PYP-like sensor domain (PAS domain)"/>
    <property type="match status" value="3"/>
</dbReference>
<dbReference type="InterPro" id="IPR036097">
    <property type="entry name" value="HisK_dim/P_sf"/>
</dbReference>
<dbReference type="PROSITE" id="PS50109">
    <property type="entry name" value="HIS_KIN"/>
    <property type="match status" value="1"/>
</dbReference>
<evidence type="ECO:0000259" key="5">
    <source>
        <dbReference type="PROSITE" id="PS50110"/>
    </source>
</evidence>
<feature type="transmembrane region" description="Helical" evidence="3">
    <location>
        <begin position="57"/>
        <end position="75"/>
    </location>
</feature>
<dbReference type="Gene3D" id="1.10.287.130">
    <property type="match status" value="1"/>
</dbReference>
<feature type="domain" description="PAC" evidence="7">
    <location>
        <begin position="290"/>
        <end position="338"/>
    </location>
</feature>
<feature type="domain" description="Response regulatory" evidence="5">
    <location>
        <begin position="740"/>
        <end position="859"/>
    </location>
</feature>
<dbReference type="InterPro" id="IPR003661">
    <property type="entry name" value="HisK_dim/P_dom"/>
</dbReference>
<dbReference type="InterPro" id="IPR004358">
    <property type="entry name" value="Sig_transdc_His_kin-like_C"/>
</dbReference>
<evidence type="ECO:0008006" key="9">
    <source>
        <dbReference type="Google" id="ProtNLM"/>
    </source>
</evidence>
<dbReference type="CDD" id="cd17546">
    <property type="entry name" value="REC_hyHK_CKI1_RcsC-like"/>
    <property type="match status" value="1"/>
</dbReference>
<dbReference type="NCBIfam" id="TIGR00229">
    <property type="entry name" value="sensory_box"/>
    <property type="match status" value="2"/>
</dbReference>
<dbReference type="Pfam" id="PF02518">
    <property type="entry name" value="HATPase_c"/>
    <property type="match status" value="1"/>
</dbReference>
<dbReference type="FunFam" id="3.30.565.10:FF:000010">
    <property type="entry name" value="Sensor histidine kinase RcsC"/>
    <property type="match status" value="1"/>
</dbReference>
<feature type="transmembrane region" description="Helical" evidence="3">
    <location>
        <begin position="20"/>
        <end position="37"/>
    </location>
</feature>
<dbReference type="PANTHER" id="PTHR45339">
    <property type="entry name" value="HYBRID SIGNAL TRANSDUCTION HISTIDINE KINASE J"/>
    <property type="match status" value="1"/>
</dbReference>
<protein>
    <recommendedName>
        <fullName evidence="9">Histidine kinase</fullName>
    </recommendedName>
</protein>
<dbReference type="SUPFAM" id="SSF55874">
    <property type="entry name" value="ATPase domain of HSP90 chaperone/DNA topoisomerase II/histidine kinase"/>
    <property type="match status" value="1"/>
</dbReference>
<sequence length="865" mass="95752">MIRKTLSPDAPMFQPGSRYVLLIPAVYFLAAGAWILFSDMAVEALFRDPHTISSMQTFKGWFFVVATSLLLYALLRRVEAGQRAHLDSLDAARREQAAAGDKLASIVNAAPLAIYILDREGRVSLWNTAAERLFGWTADEVMGRPLPTLPPERQLEFEAILDRAFAKDPLAGLDVHRIRRDGSGVELSLHTAPLVNGAGEVTGVLFMATDMTTARHLARERDRLFNHSMDLLGVTDYAGVLLQVNPAWTRTLGFSGQELAGRPLVELVHPDDLPAFLAMGERLVEGSAVRNFEARYRKKDGSYAWLSFASLPLPEEQRIFSAGRDISDRKLAEEELLKRRRFMETVLTSLPLGVSVRFMDTGLATFQNPRYSEILGWPPEALATLDGYFASLFPDPRERTAIRERMLADVQSGDPGRMVWKDLPITTATGERRHVTLASFPVPGHNVLVTTVQDTTFRTLAEKAMATARKQAEQANQAKTQFLANMSHELRTPLNAIFGMSQLAQTGDLPPEQAECWDITFQSAKKLLSIVDNLIELANMESGAVQLAVKEFEIRALVDSLCRTHEVQARLKNLDFTWRVADDINDILVGDPFRLRQILVNLLVNAIRFTMRGGITLTVERYEDPPDGPRRVFVEQGFSGECLLFRIADTGIGIPEDKLGSIFDSFSLAEDYLTKKYGGTGLGLSIARQLAELLGGSVWVESTPGQGSVFSFTAAFWKPTCLISSPAGEASLQDAATPLRVLLVEDDTSNRLTAATMLRHMGHAVTETVNGQEALRALANDPYDLVLMDIQMPVMDGLTAARHIRHGEIPGSVKNIPIVALTAYAMESDRERFLSSGMDDFLAKPFEMQALADTVGRVMAKRRFN</sequence>
<keyword evidence="2" id="KW-0175">Coiled coil</keyword>
<dbReference type="CDD" id="cd00130">
    <property type="entry name" value="PAS"/>
    <property type="match status" value="2"/>
</dbReference>
<dbReference type="InterPro" id="IPR036890">
    <property type="entry name" value="HATPase_C_sf"/>
</dbReference>
<evidence type="ECO:0000259" key="6">
    <source>
        <dbReference type="PROSITE" id="PS50112"/>
    </source>
</evidence>
<dbReference type="SMART" id="SM00086">
    <property type="entry name" value="PAC"/>
    <property type="match status" value="2"/>
</dbReference>
<dbReference type="SMART" id="SM00091">
    <property type="entry name" value="PAS"/>
    <property type="match status" value="3"/>
</dbReference>
<dbReference type="PRINTS" id="PR00344">
    <property type="entry name" value="BCTRLSENSOR"/>
</dbReference>
<dbReference type="Pfam" id="PF00512">
    <property type="entry name" value="HisKA"/>
    <property type="match status" value="1"/>
</dbReference>
<dbReference type="CDD" id="cd00082">
    <property type="entry name" value="HisKA"/>
    <property type="match status" value="1"/>
</dbReference>
<accession>A0A0W8G7N1</accession>
<dbReference type="InterPro" id="IPR001610">
    <property type="entry name" value="PAC"/>
</dbReference>
<dbReference type="InterPro" id="IPR011006">
    <property type="entry name" value="CheY-like_superfamily"/>
</dbReference>
<dbReference type="InterPro" id="IPR000700">
    <property type="entry name" value="PAS-assoc_C"/>
</dbReference>
<dbReference type="PROSITE" id="PS50113">
    <property type="entry name" value="PAC"/>
    <property type="match status" value="2"/>
</dbReference>